<evidence type="ECO:0000256" key="3">
    <source>
        <dbReference type="SAM" id="Phobius"/>
    </source>
</evidence>
<dbReference type="EMBL" id="QRWX01000001">
    <property type="protein sequence ID" value="RGT58060.1"/>
    <property type="molecule type" value="Genomic_DNA"/>
</dbReference>
<name>A0A412PIS8_9FIRM</name>
<feature type="transmembrane region" description="Helical" evidence="3">
    <location>
        <begin position="7"/>
        <end position="26"/>
    </location>
</feature>
<comment type="subcellular location">
    <subcellularLocation>
        <location evidence="1">Cell envelope</location>
    </subcellularLocation>
</comment>
<dbReference type="PANTHER" id="PTHR32347">
    <property type="entry name" value="EFFLUX SYSTEM COMPONENT YKNX-RELATED"/>
    <property type="match status" value="1"/>
</dbReference>
<accession>A0A412PIS8</accession>
<dbReference type="RefSeq" id="WP_051240987.1">
    <property type="nucleotide sequence ID" value="NZ_AP028934.1"/>
</dbReference>
<sequence length="382" mass="41767">MLKNKKILIAVLVAVVAIVATIFTFFQKNLGGTSGGSVAYVDTISNIMGSTGGGNDRYSGVVEAQQSVKVNKNQEKKIEQVFVSVGDQVIPTTVLFRYDVSEAQKQISSINLDIESLRGTITDKYNAISEYKASGDTSQIAIAENDIRVAQLSIQQKQLDLAAKQKEIDNANVLANTTGIIKAINENGTDAQGNATAFIEISQSGDFRVKGTIDETSITSITLGQEMIVRSRTDETKFWTGKITEIKTEPNAKQNDMYSMGGSSNSEKASTYPFYISLDSSDGLMLGQHVYIEKNNGTAVKKEGIWLDASYVVMEGDKAYLWVANKNNRLEKREVEVGELDQNLYQYEIKSGVSESDSIAWPMEDYKEGMKTEPISTAGSGE</sequence>
<dbReference type="AlphaFoldDB" id="A0A412PIS8"/>
<evidence type="ECO:0000313" key="6">
    <source>
        <dbReference type="Proteomes" id="UP000284731"/>
    </source>
</evidence>
<dbReference type="PANTHER" id="PTHR32347:SF14">
    <property type="entry name" value="EFFLUX SYSTEM COMPONENT YKNX-RELATED"/>
    <property type="match status" value="1"/>
</dbReference>
<organism evidence="5 6">
    <name type="scientific">Solobacterium moorei</name>
    <dbReference type="NCBI Taxonomy" id="102148"/>
    <lineage>
        <taxon>Bacteria</taxon>
        <taxon>Bacillati</taxon>
        <taxon>Bacillota</taxon>
        <taxon>Erysipelotrichia</taxon>
        <taxon>Erysipelotrichales</taxon>
        <taxon>Erysipelotrichaceae</taxon>
        <taxon>Solobacterium</taxon>
    </lineage>
</organism>
<evidence type="ECO:0000313" key="5">
    <source>
        <dbReference type="EMBL" id="RGT58060.1"/>
    </source>
</evidence>
<dbReference type="Gene3D" id="2.40.420.20">
    <property type="match status" value="1"/>
</dbReference>
<dbReference type="GeneID" id="89619156"/>
<dbReference type="InterPro" id="IPR050465">
    <property type="entry name" value="UPF0194_transport"/>
</dbReference>
<dbReference type="GO" id="GO:0030313">
    <property type="term" value="C:cell envelope"/>
    <property type="evidence" value="ECO:0007669"/>
    <property type="project" value="UniProtKB-SubCell"/>
</dbReference>
<protein>
    <submittedName>
        <fullName evidence="5">Efflux RND transporter periplasmic adaptor subunit</fullName>
    </submittedName>
</protein>
<dbReference type="Proteomes" id="UP000284731">
    <property type="component" value="Unassembled WGS sequence"/>
</dbReference>
<evidence type="ECO:0000256" key="1">
    <source>
        <dbReference type="ARBA" id="ARBA00004196"/>
    </source>
</evidence>
<evidence type="ECO:0000256" key="2">
    <source>
        <dbReference type="ARBA" id="ARBA00023054"/>
    </source>
</evidence>
<keyword evidence="2" id="KW-0175">Coiled coil</keyword>
<evidence type="ECO:0000259" key="4">
    <source>
        <dbReference type="Pfam" id="PF25990"/>
    </source>
</evidence>
<feature type="domain" description="YknX-like beta-barrel" evidence="4">
    <location>
        <begin position="207"/>
        <end position="293"/>
    </location>
</feature>
<keyword evidence="3" id="KW-0472">Membrane</keyword>
<keyword evidence="3" id="KW-0812">Transmembrane</keyword>
<keyword evidence="3" id="KW-1133">Transmembrane helix</keyword>
<reference evidence="5 6" key="1">
    <citation type="submission" date="2018-08" db="EMBL/GenBank/DDBJ databases">
        <title>A genome reference for cultivated species of the human gut microbiota.</title>
        <authorList>
            <person name="Zou Y."/>
            <person name="Xue W."/>
            <person name="Luo G."/>
        </authorList>
    </citation>
    <scope>NUCLEOTIDE SEQUENCE [LARGE SCALE GENOMIC DNA]</scope>
    <source>
        <strain evidence="5 6">AF18-46</strain>
    </source>
</reference>
<dbReference type="Gene3D" id="2.40.30.170">
    <property type="match status" value="1"/>
</dbReference>
<proteinExistence type="predicted"/>
<dbReference type="InterPro" id="IPR058636">
    <property type="entry name" value="Beta-barrel_YknX"/>
</dbReference>
<dbReference type="Pfam" id="PF25990">
    <property type="entry name" value="Beta-barrel_YknX"/>
    <property type="match status" value="1"/>
</dbReference>
<comment type="caution">
    <text evidence="5">The sequence shown here is derived from an EMBL/GenBank/DDBJ whole genome shotgun (WGS) entry which is preliminary data.</text>
</comment>
<gene>
    <name evidence="5" type="ORF">DWX20_03170</name>
</gene>